<dbReference type="GO" id="GO:0005524">
    <property type="term" value="F:ATP binding"/>
    <property type="evidence" value="ECO:0007669"/>
    <property type="project" value="UniProtKB-UniRule"/>
</dbReference>
<evidence type="ECO:0000256" key="3">
    <source>
        <dbReference type="ARBA" id="ARBA00022840"/>
    </source>
</evidence>
<accession>A0A9P6LXS1</accession>
<dbReference type="Gene3D" id="3.40.50.300">
    <property type="entry name" value="P-loop containing nucleotide triphosphate hydrolases"/>
    <property type="match status" value="1"/>
</dbReference>
<keyword evidence="4" id="KW-0694">RNA-binding</keyword>
<dbReference type="GO" id="GO:0016787">
    <property type="term" value="F:hydrolase activity"/>
    <property type="evidence" value="ECO:0007669"/>
    <property type="project" value="UniProtKB-KW"/>
</dbReference>
<evidence type="ECO:0000256" key="2">
    <source>
        <dbReference type="ARBA" id="ARBA00022801"/>
    </source>
</evidence>
<evidence type="ECO:0000259" key="5">
    <source>
        <dbReference type="PROSITE" id="PS51192"/>
    </source>
</evidence>
<dbReference type="PROSITE" id="PS51192">
    <property type="entry name" value="HELICASE_ATP_BIND_1"/>
    <property type="match status" value="1"/>
</dbReference>
<evidence type="ECO:0000313" key="7">
    <source>
        <dbReference type="Proteomes" id="UP000749646"/>
    </source>
</evidence>
<dbReference type="GO" id="GO:0003724">
    <property type="term" value="F:RNA helicase activity"/>
    <property type="evidence" value="ECO:0007669"/>
    <property type="project" value="UniProtKB-EC"/>
</dbReference>
<dbReference type="OrthoDB" id="2388250at2759"/>
<comment type="catalytic activity">
    <reaction evidence="4">
        <text>ATP + H2O = ADP + phosphate + H(+)</text>
        <dbReference type="Rhea" id="RHEA:13065"/>
        <dbReference type="ChEBI" id="CHEBI:15377"/>
        <dbReference type="ChEBI" id="CHEBI:15378"/>
        <dbReference type="ChEBI" id="CHEBI:30616"/>
        <dbReference type="ChEBI" id="CHEBI:43474"/>
        <dbReference type="ChEBI" id="CHEBI:456216"/>
        <dbReference type="EC" id="3.6.4.13"/>
    </reaction>
</comment>
<gene>
    <name evidence="6" type="ORF">BGZ65_006721</name>
</gene>
<dbReference type="Pfam" id="PF00270">
    <property type="entry name" value="DEAD"/>
    <property type="match status" value="1"/>
</dbReference>
<dbReference type="InterPro" id="IPR011545">
    <property type="entry name" value="DEAD/DEAH_box_helicase_dom"/>
</dbReference>
<comment type="function">
    <text evidence="4">RNA helicase.</text>
</comment>
<evidence type="ECO:0000313" key="6">
    <source>
        <dbReference type="EMBL" id="KAF9950295.1"/>
    </source>
</evidence>
<feature type="non-terminal residue" evidence="6">
    <location>
        <position position="338"/>
    </location>
</feature>
<dbReference type="InterPro" id="IPR027417">
    <property type="entry name" value="P-loop_NTPase"/>
</dbReference>
<feature type="domain" description="Helicase ATP-binding" evidence="5">
    <location>
        <begin position="156"/>
        <end position="337"/>
    </location>
</feature>
<dbReference type="AlphaFoldDB" id="A0A9P6LXS1"/>
<dbReference type="GO" id="GO:0003723">
    <property type="term" value="F:RNA binding"/>
    <property type="evidence" value="ECO:0007669"/>
    <property type="project" value="UniProtKB-UniRule"/>
</dbReference>
<dbReference type="PANTHER" id="PTHR24031">
    <property type="entry name" value="RNA HELICASE"/>
    <property type="match status" value="1"/>
</dbReference>
<dbReference type="EMBL" id="JAAAHW010007200">
    <property type="protein sequence ID" value="KAF9950295.1"/>
    <property type="molecule type" value="Genomic_DNA"/>
</dbReference>
<keyword evidence="1 4" id="KW-0547">Nucleotide-binding</keyword>
<sequence length="338" mass="37050">MLLTLDLARKGQIAVKGRRCPWTASSLHTLTFCGRDKIARPRLVPLPTFDTRSAPSSLLHRTSRYELLYGSRPSAVCVPRGYLSTPPLVRSLVTLERPGIENNSSSIPVDKATAPLSSMEYSRPFTDLTNVQPSTLQAIQSTFGHKYMSKVQSRVLSAMPTTQDLLVKAKTGTGKTLAFLIAALESLMAFSEGEIYKNEGKIGCVIIAPTRELALQISDEASKLLNPLGWGVQYLVGGESRTRQLDRILKEPGGFVVATPGRLQDLLSNADFAAKVGEAKVLILDEADTMLELGFRNELNSILEAMPQDRQTFLFSATVDSKVDSLLEVALHRETMNQ</sequence>
<organism evidence="6 7">
    <name type="scientific">Modicella reniformis</name>
    <dbReference type="NCBI Taxonomy" id="1440133"/>
    <lineage>
        <taxon>Eukaryota</taxon>
        <taxon>Fungi</taxon>
        <taxon>Fungi incertae sedis</taxon>
        <taxon>Mucoromycota</taxon>
        <taxon>Mortierellomycotina</taxon>
        <taxon>Mortierellomycetes</taxon>
        <taxon>Mortierellales</taxon>
        <taxon>Mortierellaceae</taxon>
        <taxon>Modicella</taxon>
    </lineage>
</organism>
<dbReference type="EC" id="3.6.4.13" evidence="4"/>
<name>A0A9P6LXS1_9FUNG</name>
<comment type="domain">
    <text evidence="4">The Q motif is unique to and characteristic of the DEAD box family of RNA helicases and controls ATP binding and hydrolysis.</text>
</comment>
<dbReference type="Proteomes" id="UP000749646">
    <property type="component" value="Unassembled WGS sequence"/>
</dbReference>
<reference evidence="6" key="1">
    <citation type="journal article" date="2020" name="Fungal Divers.">
        <title>Resolving the Mortierellaceae phylogeny through synthesis of multi-gene phylogenetics and phylogenomics.</title>
        <authorList>
            <person name="Vandepol N."/>
            <person name="Liber J."/>
            <person name="Desiro A."/>
            <person name="Na H."/>
            <person name="Kennedy M."/>
            <person name="Barry K."/>
            <person name="Grigoriev I.V."/>
            <person name="Miller A.N."/>
            <person name="O'Donnell K."/>
            <person name="Stajich J.E."/>
            <person name="Bonito G."/>
        </authorList>
    </citation>
    <scope>NUCLEOTIDE SEQUENCE</scope>
    <source>
        <strain evidence="6">MES-2147</strain>
    </source>
</reference>
<keyword evidence="4" id="KW-0347">Helicase</keyword>
<dbReference type="InterPro" id="IPR014001">
    <property type="entry name" value="Helicase_ATP-bd"/>
</dbReference>
<proteinExistence type="inferred from homology"/>
<dbReference type="SMART" id="SM00487">
    <property type="entry name" value="DEXDc"/>
    <property type="match status" value="1"/>
</dbReference>
<evidence type="ECO:0000256" key="1">
    <source>
        <dbReference type="ARBA" id="ARBA00022741"/>
    </source>
</evidence>
<keyword evidence="7" id="KW-1185">Reference proteome</keyword>
<keyword evidence="3 4" id="KW-0067">ATP-binding</keyword>
<evidence type="ECO:0000256" key="4">
    <source>
        <dbReference type="RuleBase" id="RU365068"/>
    </source>
</evidence>
<comment type="caution">
    <text evidence="6">The sequence shown here is derived from an EMBL/GenBank/DDBJ whole genome shotgun (WGS) entry which is preliminary data.</text>
</comment>
<comment type="similarity">
    <text evidence="4">Belongs to the DEAD box helicase family.</text>
</comment>
<keyword evidence="2 4" id="KW-0378">Hydrolase</keyword>
<dbReference type="SUPFAM" id="SSF52540">
    <property type="entry name" value="P-loop containing nucleoside triphosphate hydrolases"/>
    <property type="match status" value="1"/>
</dbReference>
<protein>
    <recommendedName>
        <fullName evidence="4">ATP-dependent RNA helicase</fullName>
        <ecNumber evidence="4">3.6.4.13</ecNumber>
    </recommendedName>
</protein>